<dbReference type="GO" id="GO:0035529">
    <property type="term" value="F:NADH pyrophosphatase activity"/>
    <property type="evidence" value="ECO:0007669"/>
    <property type="project" value="TreeGrafter"/>
</dbReference>
<keyword evidence="2 3" id="KW-0378">Hydrolase</keyword>
<dbReference type="InParanoid" id="I7MLG8"/>
<dbReference type="Proteomes" id="UP000009168">
    <property type="component" value="Unassembled WGS sequence"/>
</dbReference>
<dbReference type="PRINTS" id="PR00502">
    <property type="entry name" value="NUDIXFAMILY"/>
</dbReference>
<dbReference type="PRINTS" id="PR01356">
    <property type="entry name" value="GFGPROTEIN"/>
</dbReference>
<gene>
    <name evidence="5" type="ORF">TTHERM_00502620</name>
</gene>
<accession>I7MLG8</accession>
<name>I7MLG8_TETTS</name>
<dbReference type="SUPFAM" id="SSF55811">
    <property type="entry name" value="Nudix"/>
    <property type="match status" value="1"/>
</dbReference>
<keyword evidence="6" id="KW-1185">Reference proteome</keyword>
<dbReference type="eggNOG" id="KOG0648">
    <property type="taxonomic scope" value="Eukaryota"/>
</dbReference>
<dbReference type="InterPro" id="IPR015797">
    <property type="entry name" value="NUDIX_hydrolase-like_dom_sf"/>
</dbReference>
<sequence>MIKIHQSPLLMLRKIQKNLQNLGVIYKYKQCFSDTQKIISFESDQWNSIHVNIKQIPQEKQLFSKILKNSEQQWLSDQKKAVWLKINVDQLEVLQESINLGYKIHHATSEYILLSKWLLEGQKNKLPGYASHYVGCGGAVINSKNEVLMVQEKYGYNTGIWSFPGGRADPNEEINQTAEREVYEELGIKVEAVDLLLVRESTQSIFNKPDLYFAFLMRPVEQNPEIKLDKEELNNYTWIPLSKIDEFIAKERVSTYYVQKTILDKVNQLYKQGFDFQNDRLSIKNSYQNYPRNGTNYIMYQLKNPKN</sequence>
<dbReference type="InterPro" id="IPR020476">
    <property type="entry name" value="Nudix_hydrolase"/>
</dbReference>
<dbReference type="Pfam" id="PF18290">
    <property type="entry name" value="Nudix_hydro"/>
    <property type="match status" value="1"/>
</dbReference>
<dbReference type="Gene3D" id="3.40.630.30">
    <property type="match status" value="1"/>
</dbReference>
<dbReference type="OMA" id="HAHGGNF"/>
<reference evidence="6" key="1">
    <citation type="journal article" date="2006" name="PLoS Biol.">
        <title>Macronuclear genome sequence of the ciliate Tetrahymena thermophila, a model eukaryote.</title>
        <authorList>
            <person name="Eisen J.A."/>
            <person name="Coyne R.S."/>
            <person name="Wu M."/>
            <person name="Wu D."/>
            <person name="Thiagarajan M."/>
            <person name="Wortman J.R."/>
            <person name="Badger J.H."/>
            <person name="Ren Q."/>
            <person name="Amedeo P."/>
            <person name="Jones K.M."/>
            <person name="Tallon L.J."/>
            <person name="Delcher A.L."/>
            <person name="Salzberg S.L."/>
            <person name="Silva J.C."/>
            <person name="Haas B.J."/>
            <person name="Majoros W.H."/>
            <person name="Farzad M."/>
            <person name="Carlton J.M."/>
            <person name="Smith R.K. Jr."/>
            <person name="Garg J."/>
            <person name="Pearlman R.E."/>
            <person name="Karrer K.M."/>
            <person name="Sun L."/>
            <person name="Manning G."/>
            <person name="Elde N.C."/>
            <person name="Turkewitz A.P."/>
            <person name="Asai D.J."/>
            <person name="Wilkes D.E."/>
            <person name="Wang Y."/>
            <person name="Cai H."/>
            <person name="Collins K."/>
            <person name="Stewart B.A."/>
            <person name="Lee S.R."/>
            <person name="Wilamowska K."/>
            <person name="Weinberg Z."/>
            <person name="Ruzzo W.L."/>
            <person name="Wloga D."/>
            <person name="Gaertig J."/>
            <person name="Frankel J."/>
            <person name="Tsao C.-C."/>
            <person name="Gorovsky M.A."/>
            <person name="Keeling P.J."/>
            <person name="Waller R.F."/>
            <person name="Patron N.J."/>
            <person name="Cherry J.M."/>
            <person name="Stover N.A."/>
            <person name="Krieger C.J."/>
            <person name="del Toro C."/>
            <person name="Ryder H.F."/>
            <person name="Williamson S.C."/>
            <person name="Barbeau R.A."/>
            <person name="Hamilton E.P."/>
            <person name="Orias E."/>
        </authorList>
    </citation>
    <scope>NUCLEOTIDE SEQUENCE [LARGE SCALE GENOMIC DNA]</scope>
    <source>
        <strain evidence="6">SB210</strain>
    </source>
</reference>
<dbReference type="HOGENOM" id="CLU_054299_3_0_1"/>
<dbReference type="RefSeq" id="XP_001022316.1">
    <property type="nucleotide sequence ID" value="XM_001022316.1"/>
</dbReference>
<organism evidence="5 6">
    <name type="scientific">Tetrahymena thermophila (strain SB210)</name>
    <dbReference type="NCBI Taxonomy" id="312017"/>
    <lineage>
        <taxon>Eukaryota</taxon>
        <taxon>Sar</taxon>
        <taxon>Alveolata</taxon>
        <taxon>Ciliophora</taxon>
        <taxon>Intramacronucleata</taxon>
        <taxon>Oligohymenophorea</taxon>
        <taxon>Hymenostomatida</taxon>
        <taxon>Tetrahymenina</taxon>
        <taxon>Tetrahymenidae</taxon>
        <taxon>Tetrahymena</taxon>
    </lineage>
</organism>
<dbReference type="EMBL" id="GG662548">
    <property type="protein sequence ID" value="EAS02071.1"/>
    <property type="molecule type" value="Genomic_DNA"/>
</dbReference>
<dbReference type="InterPro" id="IPR040618">
    <property type="entry name" value="Pre-Nudix"/>
</dbReference>
<dbReference type="PANTHER" id="PTHR13994:SF13">
    <property type="entry name" value="FI03680P"/>
    <property type="match status" value="1"/>
</dbReference>
<dbReference type="PANTHER" id="PTHR13994">
    <property type="entry name" value="NUDIX HYDROLASE RELATED"/>
    <property type="match status" value="1"/>
</dbReference>
<evidence type="ECO:0000256" key="3">
    <source>
        <dbReference type="RuleBase" id="RU003476"/>
    </source>
</evidence>
<dbReference type="GO" id="GO:0047631">
    <property type="term" value="F:ADP-ribose diphosphatase activity"/>
    <property type="evidence" value="ECO:0007669"/>
    <property type="project" value="TreeGrafter"/>
</dbReference>
<dbReference type="PROSITE" id="PS51462">
    <property type="entry name" value="NUDIX"/>
    <property type="match status" value="1"/>
</dbReference>
<evidence type="ECO:0000313" key="5">
    <source>
        <dbReference type="EMBL" id="EAS02071.1"/>
    </source>
</evidence>
<dbReference type="KEGG" id="tet:TTHERM_00502620"/>
<evidence type="ECO:0000259" key="4">
    <source>
        <dbReference type="PROSITE" id="PS51462"/>
    </source>
</evidence>
<evidence type="ECO:0000256" key="2">
    <source>
        <dbReference type="ARBA" id="ARBA00022801"/>
    </source>
</evidence>
<evidence type="ECO:0000313" key="6">
    <source>
        <dbReference type="Proteomes" id="UP000009168"/>
    </source>
</evidence>
<dbReference type="OrthoDB" id="447842at2759"/>
<dbReference type="Gene3D" id="3.90.79.10">
    <property type="entry name" value="Nucleoside Triphosphate Pyrophosphohydrolase"/>
    <property type="match status" value="1"/>
</dbReference>
<evidence type="ECO:0000256" key="1">
    <source>
        <dbReference type="ARBA" id="ARBA00005582"/>
    </source>
</evidence>
<protein>
    <submittedName>
        <fullName evidence="5">NUDIX hydrolase</fullName>
    </submittedName>
</protein>
<dbReference type="GO" id="GO:0051287">
    <property type="term" value="F:NAD binding"/>
    <property type="evidence" value="ECO:0007669"/>
    <property type="project" value="TreeGrafter"/>
</dbReference>
<dbReference type="InterPro" id="IPR020084">
    <property type="entry name" value="NUDIX_hydrolase_CS"/>
</dbReference>
<dbReference type="InterPro" id="IPR000086">
    <property type="entry name" value="NUDIX_hydrolase_dom"/>
</dbReference>
<dbReference type="Pfam" id="PF00293">
    <property type="entry name" value="NUDIX"/>
    <property type="match status" value="1"/>
</dbReference>
<dbReference type="CDD" id="cd04670">
    <property type="entry name" value="NUDIX_ASFGF2_Nudt6"/>
    <property type="match status" value="1"/>
</dbReference>
<proteinExistence type="inferred from homology"/>
<dbReference type="PROSITE" id="PS00893">
    <property type="entry name" value="NUDIX_BOX"/>
    <property type="match status" value="1"/>
</dbReference>
<dbReference type="AlphaFoldDB" id="I7MLG8"/>
<dbReference type="InterPro" id="IPR003293">
    <property type="entry name" value="Nudix_hydrolase6-like"/>
</dbReference>
<feature type="domain" description="Nudix hydrolase" evidence="4">
    <location>
        <begin position="131"/>
        <end position="261"/>
    </location>
</feature>
<comment type="similarity">
    <text evidence="1 3">Belongs to the Nudix hydrolase family.</text>
</comment>
<dbReference type="GeneID" id="7827204"/>